<feature type="compositionally biased region" description="Basic and acidic residues" evidence="1">
    <location>
        <begin position="228"/>
        <end position="240"/>
    </location>
</feature>
<dbReference type="SUPFAM" id="SSF88697">
    <property type="entry name" value="PUA domain-like"/>
    <property type="match status" value="1"/>
</dbReference>
<accession>Q7Y1E7</accession>
<protein>
    <recommendedName>
        <fullName evidence="2">ASCH domain-containing protein</fullName>
    </recommendedName>
</protein>
<dbReference type="InterPro" id="IPR039128">
    <property type="entry name" value="TRIP4-like"/>
</dbReference>
<dbReference type="PANTHER" id="PTHR12963">
    <property type="entry name" value="THYROID RECEPTOR INTERACTING PROTEIN RELATED"/>
    <property type="match status" value="1"/>
</dbReference>
<reference evidence="4" key="1">
    <citation type="journal article" date="2005" name="Nature">
        <title>The map-based sequence of the rice genome.</title>
        <authorList>
            <consortium name="International rice genome sequencing project (IRGSP)"/>
            <person name="Matsumoto T."/>
            <person name="Wu J."/>
            <person name="Kanamori H."/>
            <person name="Katayose Y."/>
            <person name="Fujisawa M."/>
            <person name="Namiki N."/>
            <person name="Mizuno H."/>
            <person name="Yamamoto K."/>
            <person name="Antonio B.A."/>
            <person name="Baba T."/>
            <person name="Sakata K."/>
            <person name="Nagamura Y."/>
            <person name="Aoki H."/>
            <person name="Arikawa K."/>
            <person name="Arita K."/>
            <person name="Bito T."/>
            <person name="Chiden Y."/>
            <person name="Fujitsuka N."/>
            <person name="Fukunaka R."/>
            <person name="Hamada M."/>
            <person name="Harada C."/>
            <person name="Hayashi A."/>
            <person name="Hijishita S."/>
            <person name="Honda M."/>
            <person name="Hosokawa S."/>
            <person name="Ichikawa Y."/>
            <person name="Idonuma A."/>
            <person name="Iijima M."/>
            <person name="Ikeda M."/>
            <person name="Ikeno M."/>
            <person name="Ito K."/>
            <person name="Ito S."/>
            <person name="Ito T."/>
            <person name="Ito Y."/>
            <person name="Ito Y."/>
            <person name="Iwabuchi A."/>
            <person name="Kamiya K."/>
            <person name="Karasawa W."/>
            <person name="Kurita K."/>
            <person name="Katagiri S."/>
            <person name="Kikuta A."/>
            <person name="Kobayashi H."/>
            <person name="Kobayashi N."/>
            <person name="Machita K."/>
            <person name="Maehara T."/>
            <person name="Masukawa M."/>
            <person name="Mizubayashi T."/>
            <person name="Mukai Y."/>
            <person name="Nagasaki H."/>
            <person name="Nagata Y."/>
            <person name="Naito S."/>
            <person name="Nakashima M."/>
            <person name="Nakama Y."/>
            <person name="Nakamichi Y."/>
            <person name="Nakamura M."/>
            <person name="Meguro A."/>
            <person name="Negishi M."/>
            <person name="Ohta I."/>
            <person name="Ohta T."/>
            <person name="Okamoto M."/>
            <person name="Ono N."/>
            <person name="Saji S."/>
            <person name="Sakaguchi M."/>
            <person name="Sakai K."/>
            <person name="Shibata M."/>
            <person name="Shimokawa T."/>
            <person name="Song J."/>
            <person name="Takazaki Y."/>
            <person name="Terasawa K."/>
            <person name="Tsugane M."/>
            <person name="Tsuji K."/>
            <person name="Ueda S."/>
            <person name="Waki K."/>
            <person name="Yamagata H."/>
            <person name="Yamamoto M."/>
            <person name="Yamamoto S."/>
            <person name="Yamane H."/>
            <person name="Yoshiki S."/>
            <person name="Yoshihara R."/>
            <person name="Yukawa K."/>
            <person name="Zhong H."/>
            <person name="Yano M."/>
            <person name="Yuan Q."/>
            <person name="Ouyang S."/>
            <person name="Liu J."/>
            <person name="Jones K.M."/>
            <person name="Gansberger K."/>
            <person name="Moffat K."/>
            <person name="Hill J."/>
            <person name="Bera J."/>
            <person name="Fadrosh D."/>
            <person name="Jin S."/>
            <person name="Johri S."/>
            <person name="Kim M."/>
            <person name="Overton L."/>
            <person name="Reardon M."/>
            <person name="Tsitrin T."/>
            <person name="Vuong H."/>
            <person name="Weaver B."/>
            <person name="Ciecko A."/>
            <person name="Tallon L."/>
            <person name="Jackson J."/>
            <person name="Pai G."/>
            <person name="Aken S.V."/>
            <person name="Utterback T."/>
            <person name="Reidmuller S."/>
            <person name="Feldblyum T."/>
            <person name="Hsiao J."/>
            <person name="Zismann V."/>
            <person name="Iobst S."/>
            <person name="de Vazeille A.R."/>
            <person name="Buell C.R."/>
            <person name="Ying K."/>
            <person name="Li Y."/>
            <person name="Lu T."/>
            <person name="Huang Y."/>
            <person name="Zhao Q."/>
            <person name="Feng Q."/>
            <person name="Zhang L."/>
            <person name="Zhu J."/>
            <person name="Weng Q."/>
            <person name="Mu J."/>
            <person name="Lu Y."/>
            <person name="Fan D."/>
            <person name="Liu Y."/>
            <person name="Guan J."/>
            <person name="Zhang Y."/>
            <person name="Yu S."/>
            <person name="Liu X."/>
            <person name="Zhang Y."/>
            <person name="Hong G."/>
            <person name="Han B."/>
            <person name="Choisne N."/>
            <person name="Demange N."/>
            <person name="Orjeda G."/>
            <person name="Samain S."/>
            <person name="Cattolico L."/>
            <person name="Pelletier E."/>
            <person name="Couloux A."/>
            <person name="Segurens B."/>
            <person name="Wincker P."/>
            <person name="D'Hont A."/>
            <person name="Scarpelli C."/>
            <person name="Weissenbach J."/>
            <person name="Salanoubat M."/>
            <person name="Quetier F."/>
            <person name="Yu Y."/>
            <person name="Kim H.R."/>
            <person name="Rambo T."/>
            <person name="Currie J."/>
            <person name="Collura K."/>
            <person name="Luo M."/>
            <person name="Yang T."/>
            <person name="Ammiraju J.S.S."/>
            <person name="Engler F."/>
            <person name="Soderlund C."/>
            <person name="Wing R.A."/>
            <person name="Palmer L.E."/>
            <person name="de la Bastide M."/>
            <person name="Spiegel L."/>
            <person name="Nascimento L."/>
            <person name="Zutavern T."/>
            <person name="O'Shaughnessy A."/>
            <person name="Dike S."/>
            <person name="Dedhia N."/>
            <person name="Preston R."/>
            <person name="Balija V."/>
            <person name="McCombie W.R."/>
            <person name="Chow T."/>
            <person name="Chen H."/>
            <person name="Chung M."/>
            <person name="Chen C."/>
            <person name="Shaw J."/>
            <person name="Wu H."/>
            <person name="Hsiao K."/>
            <person name="Chao Y."/>
            <person name="Chu M."/>
            <person name="Cheng C."/>
            <person name="Hour A."/>
            <person name="Lee P."/>
            <person name="Lin S."/>
            <person name="Lin Y."/>
            <person name="Liou J."/>
            <person name="Liu S."/>
            <person name="Hsing Y."/>
            <person name="Raghuvanshi S."/>
            <person name="Mohanty A."/>
            <person name="Bharti A.K."/>
            <person name="Gaur A."/>
            <person name="Gupta V."/>
            <person name="Kumar D."/>
            <person name="Ravi V."/>
            <person name="Vij S."/>
            <person name="Kapur A."/>
            <person name="Khurana P."/>
            <person name="Khurana P."/>
            <person name="Khurana J.P."/>
            <person name="Tyagi A.K."/>
            <person name="Gaikwad K."/>
            <person name="Singh A."/>
            <person name="Dalal V."/>
            <person name="Srivastava S."/>
            <person name="Dixit A."/>
            <person name="Pal A.K."/>
            <person name="Ghazi I.A."/>
            <person name="Yadav M."/>
            <person name="Pandit A."/>
            <person name="Bhargava A."/>
            <person name="Sureshbabu K."/>
            <person name="Batra K."/>
            <person name="Sharma T.R."/>
            <person name="Mohapatra T."/>
            <person name="Singh N.K."/>
            <person name="Messing J."/>
            <person name="Nelson A.B."/>
            <person name="Fuks G."/>
            <person name="Kavchok S."/>
            <person name="Keizer G."/>
            <person name="Linton E."/>
            <person name="Llaca V."/>
            <person name="Song R."/>
            <person name="Tanyolac B."/>
            <person name="Young S."/>
            <person name="Ho-Il K."/>
            <person name="Hahn J.H."/>
            <person name="Sangsakoo G."/>
            <person name="Vanavichit A."/>
            <person name="de Mattos Luiz.A.T."/>
            <person name="Zimmer P.D."/>
            <person name="Malone G."/>
            <person name="Dellagostin O."/>
            <person name="de Oliveira A.C."/>
            <person name="Bevan M."/>
            <person name="Bancroft I."/>
            <person name="Minx P."/>
            <person name="Cordum H."/>
            <person name="Wilson R."/>
            <person name="Cheng Z."/>
            <person name="Jin W."/>
            <person name="Jiang J."/>
            <person name="Leong S.A."/>
            <person name="Iwama H."/>
            <person name="Gojobori T."/>
            <person name="Itoh T."/>
            <person name="Niimura Y."/>
            <person name="Fujii Y."/>
            <person name="Habara T."/>
            <person name="Sakai H."/>
            <person name="Sato Y."/>
            <person name="Wilson G."/>
            <person name="Kumar K."/>
            <person name="McCouch S."/>
            <person name="Juretic N."/>
            <person name="Hoen D."/>
            <person name="Wright S."/>
            <person name="Bruskiewich R."/>
            <person name="Bureau T."/>
            <person name="Miyao A."/>
            <person name="Hirochika H."/>
            <person name="Nishikawa T."/>
            <person name="Kadowaki K."/>
            <person name="Sugiura M."/>
            <person name="Burr B."/>
            <person name="Sasaki T."/>
        </authorList>
    </citation>
    <scope>NUCLEOTIDE SEQUENCE [LARGE SCALE GENOMIC DNA]</scope>
    <source>
        <strain evidence="4">cv. Nipponbare</strain>
    </source>
</reference>
<dbReference type="CDD" id="cd06554">
    <property type="entry name" value="ASCH_ASC-1_like"/>
    <property type="match status" value="1"/>
</dbReference>
<evidence type="ECO:0000256" key="1">
    <source>
        <dbReference type="SAM" id="MobiDB-lite"/>
    </source>
</evidence>
<dbReference type="Pfam" id="PF04266">
    <property type="entry name" value="ASCH"/>
    <property type="match status" value="1"/>
</dbReference>
<dbReference type="AlphaFoldDB" id="Q7Y1E7"/>
<dbReference type="Proteomes" id="UP000000763">
    <property type="component" value="Chromosome 3"/>
</dbReference>
<evidence type="ECO:0000313" key="4">
    <source>
        <dbReference type="Proteomes" id="UP000000763"/>
    </source>
</evidence>
<feature type="region of interest" description="Disordered" evidence="1">
    <location>
        <begin position="216"/>
        <end position="254"/>
    </location>
</feature>
<reference evidence="4" key="2">
    <citation type="journal article" date="2008" name="Nucleic Acids Res.">
        <title>The rice annotation project database (RAP-DB): 2008 update.</title>
        <authorList>
            <consortium name="The rice annotation project (RAP)"/>
        </authorList>
    </citation>
    <scope>GENOME REANNOTATION</scope>
    <source>
        <strain evidence="4">cv. Nipponbare</strain>
    </source>
</reference>
<gene>
    <name evidence="3" type="primary">OSJNBa0033P04.18</name>
</gene>
<dbReference type="FunFam" id="2.30.130.30:FF:000002">
    <property type="entry name" value="Activating signal cointegrator 1"/>
    <property type="match status" value="1"/>
</dbReference>
<proteinExistence type="predicted"/>
<sequence>MRGGGGGRLRNPCLTMHQPWASLLVHGIKRVEGRSWPSPLTGRLWIHAASKVPEADTIKAMEEFYREIYALDGITNITFPHHYPVSRLLGCVEVVGCVTSQELASWEHVPQSVRLEALTDFCWLCENPQKLVVPFDMRGYQGVYNLERRIYEGAVRGLSPVQGPLPVNFPLPDPTNPLSLNPGSLQLHSSRSAALDKSPSVTAAIAGARAAATQYSRNNTAITSTPTEETRQRFSRENHADNTSGPSIVHDRSPVLQNQNLPSLALTNPPYLKNQTMPSFVQNNLPNLQNHNLSYLPHQNLSADVSNRRVSLLQNQSPSSLLQSGQSYLQNQNAEPRRSPRLQNEPPSRVSAHYFNPFMD</sequence>
<feature type="region of interest" description="Disordered" evidence="1">
    <location>
        <begin position="318"/>
        <end position="360"/>
    </location>
</feature>
<feature type="domain" description="ASCH" evidence="2">
    <location>
        <begin position="14"/>
        <end position="110"/>
    </location>
</feature>
<dbReference type="Gene3D" id="2.30.130.30">
    <property type="entry name" value="Hypothetical protein"/>
    <property type="match status" value="1"/>
</dbReference>
<feature type="compositionally biased region" description="Low complexity" evidence="1">
    <location>
        <begin position="318"/>
        <end position="333"/>
    </location>
</feature>
<dbReference type="PANTHER" id="PTHR12963:SF0">
    <property type="entry name" value="EXPRESSED PROTEIN"/>
    <property type="match status" value="1"/>
</dbReference>
<name>Q7Y1E7_ORYSJ</name>
<organism evidence="3 4">
    <name type="scientific">Oryza sativa subsp. japonica</name>
    <name type="common">Rice</name>
    <dbReference type="NCBI Taxonomy" id="39947"/>
    <lineage>
        <taxon>Eukaryota</taxon>
        <taxon>Viridiplantae</taxon>
        <taxon>Streptophyta</taxon>
        <taxon>Embryophyta</taxon>
        <taxon>Tracheophyta</taxon>
        <taxon>Spermatophyta</taxon>
        <taxon>Magnoliopsida</taxon>
        <taxon>Liliopsida</taxon>
        <taxon>Poales</taxon>
        <taxon>Poaceae</taxon>
        <taxon>BOP clade</taxon>
        <taxon>Oryzoideae</taxon>
        <taxon>Oryzeae</taxon>
        <taxon>Oryzinae</taxon>
        <taxon>Oryza</taxon>
        <taxon>Oryza sativa</taxon>
    </lineage>
</organism>
<dbReference type="InterPro" id="IPR007374">
    <property type="entry name" value="ASCH_domain"/>
</dbReference>
<evidence type="ECO:0000259" key="2">
    <source>
        <dbReference type="Pfam" id="PF04266"/>
    </source>
</evidence>
<dbReference type="InterPro" id="IPR015947">
    <property type="entry name" value="PUA-like_sf"/>
</dbReference>
<feature type="compositionally biased region" description="Polar residues" evidence="1">
    <location>
        <begin position="216"/>
        <end position="227"/>
    </location>
</feature>
<evidence type="ECO:0000313" key="3">
    <source>
        <dbReference type="EMBL" id="AAP44740.1"/>
    </source>
</evidence>
<dbReference type="EMBL" id="AC092263">
    <property type="protein sequence ID" value="AAP44740.1"/>
    <property type="molecule type" value="Genomic_DNA"/>
</dbReference>